<proteinExistence type="predicted"/>
<feature type="transmembrane region" description="Helical" evidence="1">
    <location>
        <begin position="20"/>
        <end position="36"/>
    </location>
</feature>
<keyword evidence="1" id="KW-0472">Membrane</keyword>
<protein>
    <submittedName>
        <fullName evidence="2">NADH dehydrogenase subunit 6</fullName>
    </submittedName>
</protein>
<sequence>MLTANLTMTLMYTQVLTKMLILYTLIITLTAPFLMSDIHPVQMMIYLIIMTTMMCLKISFMYSNFWFSYLLFLTMIGGILILFLYFVSLSSNELMNFSKYSHTMILINGTFTLALMLFKIYKFDPFSIISMESLFNNLMFTEKNWSNAMNFNSFQMFNSNYKITLMIMAYLLFVLYTLMKMCMKFYGPLRQRF</sequence>
<organism evidence="2">
    <name type="scientific">Janus sp</name>
    <dbReference type="NCBI Taxonomy" id="3003420"/>
    <lineage>
        <taxon>Eukaryota</taxon>
        <taxon>Metazoa</taxon>
        <taxon>Ecdysozoa</taxon>
        <taxon>Arthropoda</taxon>
        <taxon>Hexapoda</taxon>
        <taxon>Insecta</taxon>
        <taxon>Pterygota</taxon>
        <taxon>Neoptera</taxon>
        <taxon>Endopterygota</taxon>
        <taxon>Hymenoptera</taxon>
        <taxon>Cephoidea</taxon>
        <taxon>Cephidae</taxon>
        <taxon>Janus</taxon>
    </lineage>
</organism>
<gene>
    <name evidence="2" type="primary">ND6</name>
</gene>
<keyword evidence="1" id="KW-1133">Transmembrane helix</keyword>
<geneLocation type="mitochondrion" evidence="2"/>
<dbReference type="EMBL" id="OL757402">
    <property type="protein sequence ID" value="WAK83101.1"/>
    <property type="molecule type" value="Genomic_DNA"/>
</dbReference>
<feature type="transmembrane region" description="Helical" evidence="1">
    <location>
        <begin position="100"/>
        <end position="121"/>
    </location>
</feature>
<keyword evidence="1" id="KW-0812">Transmembrane</keyword>
<feature type="transmembrane region" description="Helical" evidence="1">
    <location>
        <begin position="163"/>
        <end position="183"/>
    </location>
</feature>
<feature type="transmembrane region" description="Helical" evidence="1">
    <location>
        <begin position="43"/>
        <end position="60"/>
    </location>
</feature>
<evidence type="ECO:0000256" key="1">
    <source>
        <dbReference type="SAM" id="Phobius"/>
    </source>
</evidence>
<evidence type="ECO:0000313" key="2">
    <source>
        <dbReference type="EMBL" id="WAK83101.1"/>
    </source>
</evidence>
<reference evidence="2" key="1">
    <citation type="submission" date="2021-12" db="EMBL/GenBank/DDBJ databases">
        <authorList>
            <person name="Niu G."/>
            <person name="Wei M."/>
        </authorList>
    </citation>
    <scope>NUCLEOTIDE SEQUENCE</scope>
</reference>
<accession>A0A9E8YYX4</accession>
<feature type="transmembrane region" description="Helical" evidence="1">
    <location>
        <begin position="66"/>
        <end position="88"/>
    </location>
</feature>
<dbReference type="AlphaFoldDB" id="A0A9E8YYX4"/>
<name>A0A9E8YYX4_9HYME</name>
<keyword evidence="2" id="KW-0496">Mitochondrion</keyword>